<dbReference type="EMBL" id="JAULSV010000007">
    <property type="protein sequence ID" value="KAK0638549.1"/>
    <property type="molecule type" value="Genomic_DNA"/>
</dbReference>
<evidence type="ECO:0000313" key="3">
    <source>
        <dbReference type="Proteomes" id="UP001174936"/>
    </source>
</evidence>
<sequence>MGLHQDDDEPVDMADYYSSLSDCFPGGHPSSTGFAPFPGSVPSHGFQQFNNVFRYDAGHGGSQYHNGSQTTSSGFSSLSSRTKNSALATKRRHGQVLGSPRMDYTSGSTQDRELPMASDIPGISGIPQMPEHGSVYHSTAAPAPDPFDKGLGTRNDTFPWLYDTSLSTAAMDATLSPFADGDIDGGFRTGDEHSAPTRRRLVHLNGPRWILDLNATNQCDFAILSDHRSASHHICLQHQHHRAMRDRLPSTITIATQHILSDCLPARSTSTTQGDTTGGPAAVLASVISAG</sequence>
<keyword evidence="3" id="KW-1185">Reference proteome</keyword>
<feature type="region of interest" description="Disordered" evidence="1">
    <location>
        <begin position="60"/>
        <end position="114"/>
    </location>
</feature>
<proteinExistence type="predicted"/>
<evidence type="ECO:0000256" key="1">
    <source>
        <dbReference type="SAM" id="MobiDB-lite"/>
    </source>
</evidence>
<organism evidence="2 3">
    <name type="scientific">Cercophora newfieldiana</name>
    <dbReference type="NCBI Taxonomy" id="92897"/>
    <lineage>
        <taxon>Eukaryota</taxon>
        <taxon>Fungi</taxon>
        <taxon>Dikarya</taxon>
        <taxon>Ascomycota</taxon>
        <taxon>Pezizomycotina</taxon>
        <taxon>Sordariomycetes</taxon>
        <taxon>Sordariomycetidae</taxon>
        <taxon>Sordariales</taxon>
        <taxon>Lasiosphaeriaceae</taxon>
        <taxon>Cercophora</taxon>
    </lineage>
</organism>
<gene>
    <name evidence="2" type="ORF">B0T16DRAFT_226845</name>
</gene>
<dbReference type="Proteomes" id="UP001174936">
    <property type="component" value="Unassembled WGS sequence"/>
</dbReference>
<name>A0AA39XQV8_9PEZI</name>
<reference evidence="2" key="1">
    <citation type="submission" date="2023-06" db="EMBL/GenBank/DDBJ databases">
        <title>Genome-scale phylogeny and comparative genomics of the fungal order Sordariales.</title>
        <authorList>
            <consortium name="Lawrence Berkeley National Laboratory"/>
            <person name="Hensen N."/>
            <person name="Bonometti L."/>
            <person name="Westerberg I."/>
            <person name="Brannstrom I.O."/>
            <person name="Guillou S."/>
            <person name="Cros-Aarteil S."/>
            <person name="Calhoun S."/>
            <person name="Haridas S."/>
            <person name="Kuo A."/>
            <person name="Mondo S."/>
            <person name="Pangilinan J."/>
            <person name="Riley R."/>
            <person name="Labutti K."/>
            <person name="Andreopoulos B."/>
            <person name="Lipzen A."/>
            <person name="Chen C."/>
            <person name="Yanf M."/>
            <person name="Daum C."/>
            <person name="Ng V."/>
            <person name="Clum A."/>
            <person name="Steindorff A."/>
            <person name="Ohm R."/>
            <person name="Martin F."/>
            <person name="Silar P."/>
            <person name="Natvig D."/>
            <person name="Lalanne C."/>
            <person name="Gautier V."/>
            <person name="Ament-Velasquez S.L."/>
            <person name="Kruys A."/>
            <person name="Hutchinson M.I."/>
            <person name="Powell A.J."/>
            <person name="Barry K."/>
            <person name="Miller A.N."/>
            <person name="Grigoriev I.V."/>
            <person name="Debuchy R."/>
            <person name="Gladieux P."/>
            <person name="Thoren M.H."/>
            <person name="Johannesson H."/>
        </authorList>
    </citation>
    <scope>NUCLEOTIDE SEQUENCE</scope>
    <source>
        <strain evidence="2">SMH2532-1</strain>
    </source>
</reference>
<dbReference type="AlphaFoldDB" id="A0AA39XQV8"/>
<comment type="caution">
    <text evidence="2">The sequence shown here is derived from an EMBL/GenBank/DDBJ whole genome shotgun (WGS) entry which is preliminary data.</text>
</comment>
<accession>A0AA39XQV8</accession>
<feature type="compositionally biased region" description="Low complexity" evidence="1">
    <location>
        <begin position="68"/>
        <end position="82"/>
    </location>
</feature>
<evidence type="ECO:0000313" key="2">
    <source>
        <dbReference type="EMBL" id="KAK0638549.1"/>
    </source>
</evidence>
<protein>
    <submittedName>
        <fullName evidence="2">Uncharacterized protein</fullName>
    </submittedName>
</protein>